<dbReference type="Gene3D" id="3.90.550.10">
    <property type="entry name" value="Spore Coat Polysaccharide Biosynthesis Protein SpsA, Chain A"/>
    <property type="match status" value="1"/>
</dbReference>
<gene>
    <name evidence="2" type="ORF">DES53_116108</name>
</gene>
<dbReference type="InterPro" id="IPR029044">
    <property type="entry name" value="Nucleotide-diphossugar_trans"/>
</dbReference>
<dbReference type="EMBL" id="QNRR01000016">
    <property type="protein sequence ID" value="RBP36669.1"/>
    <property type="molecule type" value="Genomic_DNA"/>
</dbReference>
<comment type="caution">
    <text evidence="2">The sequence shown here is derived from an EMBL/GenBank/DDBJ whole genome shotgun (WGS) entry which is preliminary data.</text>
</comment>
<keyword evidence="2" id="KW-0808">Transferase</keyword>
<dbReference type="Proteomes" id="UP000253426">
    <property type="component" value="Unassembled WGS sequence"/>
</dbReference>
<evidence type="ECO:0000313" key="3">
    <source>
        <dbReference type="Proteomes" id="UP000253426"/>
    </source>
</evidence>
<protein>
    <submittedName>
        <fullName evidence="2">Glycosyltransferase involved in cell wall biosynthesis</fullName>
    </submittedName>
</protein>
<dbReference type="GO" id="GO:0016740">
    <property type="term" value="F:transferase activity"/>
    <property type="evidence" value="ECO:0007669"/>
    <property type="project" value="UniProtKB-KW"/>
</dbReference>
<reference evidence="2 3" key="1">
    <citation type="submission" date="2018-06" db="EMBL/GenBank/DDBJ databases">
        <title>Genomic Encyclopedia of Type Strains, Phase IV (KMG-IV): sequencing the most valuable type-strain genomes for metagenomic binning, comparative biology and taxonomic classification.</title>
        <authorList>
            <person name="Goeker M."/>
        </authorList>
    </citation>
    <scope>NUCLEOTIDE SEQUENCE [LARGE SCALE GENOMIC DNA]</scope>
    <source>
        <strain evidence="2 3">DSM 25532</strain>
    </source>
</reference>
<feature type="domain" description="Glycosyltransferase 2-like" evidence="1">
    <location>
        <begin position="42"/>
        <end position="117"/>
    </location>
</feature>
<dbReference type="AlphaFoldDB" id="A0A366H4X9"/>
<dbReference type="Pfam" id="PF00535">
    <property type="entry name" value="Glycos_transf_2"/>
    <property type="match status" value="1"/>
</dbReference>
<sequence>MVAASVMFRRLLAPKISLLHATRGRPEQALEAREKWIRAASNPRRIEHVFAADCDDESTQRAIKGLLHRVVPEKGGGCVAAWNLAAQASTGDVLVQLSDDWTPIPGWDEEFVRRLRDVRQPGVLRPSDGHRRDDLLCMAILTRARLKQQGEFLHSGYLGIYSDDEFSFRAYQDGVVIDARDLVLIHDHPNYNSAVEMDETYLAQNSTERDKTGRKIFLKRNPRAKGHWLHEGRWERFFVPLPAGESWNTKPPKPAPTVTSES</sequence>
<proteinExistence type="predicted"/>
<accession>A0A366H4X9</accession>
<dbReference type="InterPro" id="IPR001173">
    <property type="entry name" value="Glyco_trans_2-like"/>
</dbReference>
<dbReference type="CDD" id="cd00761">
    <property type="entry name" value="Glyco_tranf_GTA_type"/>
    <property type="match status" value="1"/>
</dbReference>
<evidence type="ECO:0000259" key="1">
    <source>
        <dbReference type="Pfam" id="PF00535"/>
    </source>
</evidence>
<evidence type="ECO:0000313" key="2">
    <source>
        <dbReference type="EMBL" id="RBP36669.1"/>
    </source>
</evidence>
<keyword evidence="3" id="KW-1185">Reference proteome</keyword>
<name>A0A366H4X9_9BACT</name>
<organism evidence="2 3">
    <name type="scientific">Roseimicrobium gellanilyticum</name>
    <dbReference type="NCBI Taxonomy" id="748857"/>
    <lineage>
        <taxon>Bacteria</taxon>
        <taxon>Pseudomonadati</taxon>
        <taxon>Verrucomicrobiota</taxon>
        <taxon>Verrucomicrobiia</taxon>
        <taxon>Verrucomicrobiales</taxon>
        <taxon>Verrucomicrobiaceae</taxon>
        <taxon>Roseimicrobium</taxon>
    </lineage>
</organism>
<dbReference type="SUPFAM" id="SSF53448">
    <property type="entry name" value="Nucleotide-diphospho-sugar transferases"/>
    <property type="match status" value="1"/>
</dbReference>